<dbReference type="PANTHER" id="PTHR30535:SF34">
    <property type="entry name" value="MOLYBDATE-BINDING PROTEIN MOLA"/>
    <property type="match status" value="1"/>
</dbReference>
<protein>
    <submittedName>
        <fullName evidence="3">ABC-type Fe3+-siderophore transporter</fullName>
    </submittedName>
</protein>
<keyword evidence="4" id="KW-1185">Reference proteome</keyword>
<dbReference type="InterPro" id="IPR002491">
    <property type="entry name" value="ABC_transptr_periplasmic_BD"/>
</dbReference>
<dbReference type="InterPro" id="IPR050902">
    <property type="entry name" value="ABC_Transporter_SBP"/>
</dbReference>
<dbReference type="STRING" id="388413.ALPR1_04908"/>
<feature type="domain" description="Fe/B12 periplasmic-binding" evidence="2">
    <location>
        <begin position="19"/>
        <end position="254"/>
    </location>
</feature>
<dbReference type="Proteomes" id="UP000003919">
    <property type="component" value="Chromosome"/>
</dbReference>
<gene>
    <name evidence="3" type="ORF">ALPR1_04908</name>
</gene>
<keyword evidence="1" id="KW-0732">Signal</keyword>
<comment type="caution">
    <text evidence="3">The sequence shown here is derived from an EMBL/GenBank/DDBJ whole genome shotgun (WGS) entry which is preliminary data.</text>
</comment>
<proteinExistence type="predicted"/>
<dbReference type="EMBL" id="AAXU02000001">
    <property type="protein sequence ID" value="EAZ79554.1"/>
    <property type="molecule type" value="Genomic_DNA"/>
</dbReference>
<dbReference type="Gene3D" id="3.40.50.1980">
    <property type="entry name" value="Nitrogenase molybdenum iron protein domain"/>
    <property type="match status" value="2"/>
</dbReference>
<sequence length="254" mass="29450">MKITDQLRRTLTITTAPKRIVSLVPSQTELLVYLGLEDRIVGVTKFCIYPSSIRKSKTIVGGTKNYRFDVIESLKPDLIIGNKEENEEEGVKQLMQKYPVWMSDIVTIGDSLEMIRSLGKLLDVEEKSEEMISQLQSDFLQTPKMRKKAIYLIWNDPVMLAGKGTFINEMMPYAGFENVSEKERYPISSLDEIQEINPEYILLSSEPFPFKEKHVENFKRRFPQSKVLLVDGTYFSWYGSRLMKSKAYFQTLFI</sequence>
<name>A3I2F0_9BACT</name>
<evidence type="ECO:0000313" key="3">
    <source>
        <dbReference type="EMBL" id="EAZ79554.1"/>
    </source>
</evidence>
<dbReference type="PROSITE" id="PS50983">
    <property type="entry name" value="FE_B12_PBP"/>
    <property type="match status" value="1"/>
</dbReference>
<dbReference type="EMBL" id="CM001023">
    <property type="protein sequence ID" value="EAZ79554.1"/>
    <property type="molecule type" value="Genomic_DNA"/>
</dbReference>
<dbReference type="AlphaFoldDB" id="A3I2F0"/>
<dbReference type="eggNOG" id="COG0614">
    <property type="taxonomic scope" value="Bacteria"/>
</dbReference>
<evidence type="ECO:0000259" key="2">
    <source>
        <dbReference type="PROSITE" id="PS50983"/>
    </source>
</evidence>
<accession>A3I2F0</accession>
<dbReference type="RefSeq" id="WP_008198800.1">
    <property type="nucleotide sequence ID" value="NZ_CM001023.1"/>
</dbReference>
<evidence type="ECO:0000313" key="4">
    <source>
        <dbReference type="Proteomes" id="UP000003919"/>
    </source>
</evidence>
<dbReference type="HOGENOM" id="CLU_038034_2_7_10"/>
<dbReference type="PANTHER" id="PTHR30535">
    <property type="entry name" value="VITAMIN B12-BINDING PROTEIN"/>
    <property type="match status" value="1"/>
</dbReference>
<dbReference type="InterPro" id="IPR054828">
    <property type="entry name" value="Vit_B12_bind_prot"/>
</dbReference>
<dbReference type="Pfam" id="PF01497">
    <property type="entry name" value="Peripla_BP_2"/>
    <property type="match status" value="1"/>
</dbReference>
<organism evidence="3 4">
    <name type="scientific">Algoriphagus machipongonensis</name>
    <dbReference type="NCBI Taxonomy" id="388413"/>
    <lineage>
        <taxon>Bacteria</taxon>
        <taxon>Pseudomonadati</taxon>
        <taxon>Bacteroidota</taxon>
        <taxon>Cytophagia</taxon>
        <taxon>Cytophagales</taxon>
        <taxon>Cyclobacteriaceae</taxon>
        <taxon>Algoriphagus</taxon>
    </lineage>
</organism>
<dbReference type="SUPFAM" id="SSF53807">
    <property type="entry name" value="Helical backbone' metal receptor"/>
    <property type="match status" value="1"/>
</dbReference>
<dbReference type="NCBIfam" id="NF038402">
    <property type="entry name" value="TroA_like"/>
    <property type="match status" value="1"/>
</dbReference>
<reference evidence="3 4" key="1">
    <citation type="journal article" date="2011" name="J. Bacteriol.">
        <title>Complete genome sequence of Algoriphagus sp. PR1, bacterial prey of a colony-forming choanoflagellate.</title>
        <authorList>
            <person name="Alegado R.A."/>
            <person name="Ferriera S."/>
            <person name="Nusbaum C."/>
            <person name="Young S.K."/>
            <person name="Zeng Q."/>
            <person name="Imamovic A."/>
            <person name="Fairclough S.R."/>
            <person name="King N."/>
        </authorList>
    </citation>
    <scope>NUCLEOTIDE SEQUENCE [LARGE SCALE GENOMIC DNA]</scope>
    <source>
        <strain evidence="3 4">PR1</strain>
    </source>
</reference>
<dbReference type="OrthoDB" id="9816357at2"/>
<evidence type="ECO:0000256" key="1">
    <source>
        <dbReference type="ARBA" id="ARBA00022729"/>
    </source>
</evidence>